<accession>A0A5B8V612</accession>
<dbReference type="PANTHER" id="PTHR37315:SF1">
    <property type="entry name" value="UPF0311 PROTEIN BLR7842"/>
    <property type="match status" value="1"/>
</dbReference>
<comment type="similarity">
    <text evidence="1">Belongs to the UPF0311 family.</text>
</comment>
<organism evidence="3 4">
    <name type="scientific">Panacibacter ginsenosidivorans</name>
    <dbReference type="NCBI Taxonomy" id="1813871"/>
    <lineage>
        <taxon>Bacteria</taxon>
        <taxon>Pseudomonadati</taxon>
        <taxon>Bacteroidota</taxon>
        <taxon>Chitinophagia</taxon>
        <taxon>Chitinophagales</taxon>
        <taxon>Chitinophagaceae</taxon>
        <taxon>Panacibacter</taxon>
    </lineage>
</organism>
<protein>
    <recommendedName>
        <fullName evidence="1">UPF0311 protein FRZ67_05920</fullName>
    </recommendedName>
</protein>
<feature type="signal peptide" evidence="2">
    <location>
        <begin position="1"/>
        <end position="23"/>
    </location>
</feature>
<dbReference type="Proteomes" id="UP000321533">
    <property type="component" value="Chromosome"/>
</dbReference>
<dbReference type="HAMAP" id="MF_00775">
    <property type="entry name" value="UPF0311"/>
    <property type="match status" value="1"/>
</dbReference>
<dbReference type="OrthoDB" id="572332at2"/>
<evidence type="ECO:0000313" key="4">
    <source>
        <dbReference type="Proteomes" id="UP000321533"/>
    </source>
</evidence>
<dbReference type="EMBL" id="CP042435">
    <property type="protein sequence ID" value="QEC66860.1"/>
    <property type="molecule type" value="Genomic_DNA"/>
</dbReference>
<feature type="chain" id="PRO_5022890583" description="UPF0311 protein FRZ67_05920" evidence="2">
    <location>
        <begin position="24"/>
        <end position="186"/>
    </location>
</feature>
<gene>
    <name evidence="3" type="ORF">FRZ67_05920</name>
</gene>
<dbReference type="RefSeq" id="WP_147188660.1">
    <property type="nucleotide sequence ID" value="NZ_CP042435.1"/>
</dbReference>
<reference evidence="3 4" key="1">
    <citation type="journal article" date="2016" name="Int. J. Syst. Evol. Microbiol.">
        <title>Panacibacter ginsenosidivorans gen. nov., sp. nov., with ginsenoside converting activity isolated from soil of a ginseng field.</title>
        <authorList>
            <person name="Siddiqi M.Z."/>
            <person name="Muhammad Shafi S."/>
            <person name="Choi K.D."/>
            <person name="Im W.T."/>
        </authorList>
    </citation>
    <scope>NUCLEOTIDE SEQUENCE [LARGE SCALE GENOMIC DNA]</scope>
    <source>
        <strain evidence="3 4">Gsoil1550</strain>
    </source>
</reference>
<keyword evidence="4" id="KW-1185">Reference proteome</keyword>
<dbReference type="PANTHER" id="PTHR37315">
    <property type="entry name" value="UPF0311 PROTEIN BLR7842"/>
    <property type="match status" value="1"/>
</dbReference>
<evidence type="ECO:0000256" key="1">
    <source>
        <dbReference type="HAMAP-Rule" id="MF_00775"/>
    </source>
</evidence>
<proteinExistence type="inferred from homology"/>
<dbReference type="Gene3D" id="2.40.160.20">
    <property type="match status" value="1"/>
</dbReference>
<dbReference type="KEGG" id="pgin:FRZ67_05920"/>
<keyword evidence="2" id="KW-0732">Signal</keyword>
<dbReference type="Pfam" id="PF11578">
    <property type="entry name" value="DUF3237"/>
    <property type="match status" value="1"/>
</dbReference>
<sequence length="186" mass="20811">MKKITSIIICILGLCCFPTLLFSQTDSTKNTMQNMNTPQLEFVCELTVNVDKPQQVGETGHGTRRVIPLMGGTFKGPKMNGIILPGGADWQLIKKDGVANIDARYTLQTDDSVLIYISNTGIRVASEEVLKKLSNGEQVDPNAYYFRTIPVFETSVGKYDWLMKSIFIAKGIRNPHNVIIQVWRVE</sequence>
<dbReference type="AlphaFoldDB" id="A0A5B8V612"/>
<name>A0A5B8V612_9BACT</name>
<dbReference type="InterPro" id="IPR020915">
    <property type="entry name" value="UPF0311"/>
</dbReference>
<evidence type="ECO:0000313" key="3">
    <source>
        <dbReference type="EMBL" id="QEC66860.1"/>
    </source>
</evidence>
<evidence type="ECO:0000256" key="2">
    <source>
        <dbReference type="SAM" id="SignalP"/>
    </source>
</evidence>